<reference evidence="1 2" key="1">
    <citation type="submission" date="2016-03" db="EMBL/GenBank/DDBJ databases">
        <title>Whole genome sequencing of Grifola frondosa 9006-11.</title>
        <authorList>
            <person name="Min B."/>
            <person name="Park H."/>
            <person name="Kim J.-G."/>
            <person name="Cho H."/>
            <person name="Oh Y.-L."/>
            <person name="Kong W.-S."/>
            <person name="Choi I.-G."/>
        </authorList>
    </citation>
    <scope>NUCLEOTIDE SEQUENCE [LARGE SCALE GENOMIC DNA]</scope>
    <source>
        <strain evidence="1 2">9006-11</strain>
    </source>
</reference>
<accession>A0A1C7M8G7</accession>
<keyword evidence="2" id="KW-1185">Reference proteome</keyword>
<dbReference type="EMBL" id="LUGG01000009">
    <property type="protein sequence ID" value="OBZ72676.1"/>
    <property type="molecule type" value="Genomic_DNA"/>
</dbReference>
<proteinExistence type="predicted"/>
<protein>
    <submittedName>
        <fullName evidence="1">Uncharacterized protein</fullName>
    </submittedName>
</protein>
<evidence type="ECO:0000313" key="1">
    <source>
        <dbReference type="EMBL" id="OBZ72676.1"/>
    </source>
</evidence>
<evidence type="ECO:0000313" key="2">
    <source>
        <dbReference type="Proteomes" id="UP000092993"/>
    </source>
</evidence>
<dbReference type="STRING" id="5627.A0A1C7M8G7"/>
<gene>
    <name evidence="1" type="ORF">A0H81_07496</name>
</gene>
<name>A0A1C7M8G7_GRIFR</name>
<dbReference type="OrthoDB" id="259708at2759"/>
<organism evidence="1 2">
    <name type="scientific">Grifola frondosa</name>
    <name type="common">Maitake</name>
    <name type="synonym">Polyporus frondosus</name>
    <dbReference type="NCBI Taxonomy" id="5627"/>
    <lineage>
        <taxon>Eukaryota</taxon>
        <taxon>Fungi</taxon>
        <taxon>Dikarya</taxon>
        <taxon>Basidiomycota</taxon>
        <taxon>Agaricomycotina</taxon>
        <taxon>Agaricomycetes</taxon>
        <taxon>Polyporales</taxon>
        <taxon>Grifolaceae</taxon>
        <taxon>Grifola</taxon>
    </lineage>
</organism>
<dbReference type="AlphaFoldDB" id="A0A1C7M8G7"/>
<comment type="caution">
    <text evidence="1">The sequence shown here is derived from an EMBL/GenBank/DDBJ whole genome shotgun (WGS) entry which is preliminary data.</text>
</comment>
<sequence>MNPSLRLGEDGINAVLLTLHSIRDRALTCRTCILALHMELTRLLEAQRAFRQLSYFDIRRRSCLTLQIARLTVGLPIALERALQRRQVEDMGCDVAGDDRTAILNRRVYSLLRSLVAVLERMERVLR</sequence>
<dbReference type="Proteomes" id="UP000092993">
    <property type="component" value="Unassembled WGS sequence"/>
</dbReference>